<evidence type="ECO:0000259" key="3">
    <source>
        <dbReference type="Pfam" id="PF09992"/>
    </source>
</evidence>
<dbReference type="SUPFAM" id="SSF56300">
    <property type="entry name" value="Metallo-dependent phosphatases"/>
    <property type="match status" value="1"/>
</dbReference>
<evidence type="ECO:0000313" key="5">
    <source>
        <dbReference type="Proteomes" id="UP000569329"/>
    </source>
</evidence>
<evidence type="ECO:0000313" key="4">
    <source>
        <dbReference type="EMBL" id="MBA8825667.1"/>
    </source>
</evidence>
<organism evidence="4 5">
    <name type="scientific">Halosaccharopolyspora lacisalsi</name>
    <dbReference type="NCBI Taxonomy" id="1000566"/>
    <lineage>
        <taxon>Bacteria</taxon>
        <taxon>Bacillati</taxon>
        <taxon>Actinomycetota</taxon>
        <taxon>Actinomycetes</taxon>
        <taxon>Pseudonocardiales</taxon>
        <taxon>Pseudonocardiaceae</taxon>
        <taxon>Halosaccharopolyspora</taxon>
    </lineage>
</organism>
<feature type="domain" description="Phosphodiester glycosidase" evidence="3">
    <location>
        <begin position="244"/>
        <end position="415"/>
    </location>
</feature>
<dbReference type="Gene3D" id="3.60.21.10">
    <property type="match status" value="1"/>
</dbReference>
<protein>
    <submittedName>
        <fullName evidence="4">3',5'-cyclic AMP phosphodiesterase CpdA</fullName>
    </submittedName>
</protein>
<reference evidence="4 5" key="1">
    <citation type="submission" date="2020-07" db="EMBL/GenBank/DDBJ databases">
        <title>Sequencing the genomes of 1000 actinobacteria strains.</title>
        <authorList>
            <person name="Klenk H.-P."/>
        </authorList>
    </citation>
    <scope>NUCLEOTIDE SEQUENCE [LARGE SCALE GENOMIC DNA]</scope>
    <source>
        <strain evidence="4 5">DSM 45975</strain>
    </source>
</reference>
<dbReference type="Pfam" id="PF09992">
    <property type="entry name" value="NAGPA"/>
    <property type="match status" value="1"/>
</dbReference>
<proteinExistence type="predicted"/>
<dbReference type="Pfam" id="PF00149">
    <property type="entry name" value="Metallophos"/>
    <property type="match status" value="1"/>
</dbReference>
<name>A0A839E1N9_9PSEU</name>
<keyword evidence="5" id="KW-1185">Reference proteome</keyword>
<dbReference type="PANTHER" id="PTHR40446:SF2">
    <property type="entry name" value="N-ACETYLGLUCOSAMINE-1-PHOSPHODIESTER ALPHA-N-ACETYLGLUCOSAMINIDASE"/>
    <property type="match status" value="1"/>
</dbReference>
<dbReference type="RefSeq" id="WP_182544957.1">
    <property type="nucleotide sequence ID" value="NZ_JACGWZ010000004.1"/>
</dbReference>
<dbReference type="EMBL" id="JACGWZ010000004">
    <property type="protein sequence ID" value="MBA8825667.1"/>
    <property type="molecule type" value="Genomic_DNA"/>
</dbReference>
<accession>A0A839E1N9</accession>
<dbReference type="PANTHER" id="PTHR40446">
    <property type="entry name" value="N-ACETYLGLUCOSAMINE-1-PHOSPHODIESTER ALPHA-N-ACETYLGLUCOSAMINIDASE"/>
    <property type="match status" value="1"/>
</dbReference>
<gene>
    <name evidence="4" type="ORF">FHX42_003033</name>
</gene>
<dbReference type="Proteomes" id="UP000569329">
    <property type="component" value="Unassembled WGS sequence"/>
</dbReference>
<feature type="domain" description="Calcineurin-like phosphoesterase" evidence="2">
    <location>
        <begin position="785"/>
        <end position="953"/>
    </location>
</feature>
<sequence length="1131" mass="118844">MHRRRGGIGVKLLTTVVVGIVLPSVLPAPSAAPGAEAAPLGPPPVEGTASSERAGAVGVRPSGANDRSTVLGGIETGSTTSEVAAGLHLTEFDRFGPRGWLRGDVLAADLADPALHARYLHPGKASERASLSRQAARTGAVAGVNGDFFDIGATGAPVGVGIANGELLHASSGENERVAAVGERVGRLMRVFLDAEITRADGSVLPATDLNSPEVAPDGIGVYTSFWGTASRSSAVEGARRVTEIEVSGGVVRAVRDAPAPGSIPTGAVRLLGVGAGAEALASMSAGERVDVRYRPRTRGAVPRVAVGGNKVLLRDGVVQSVDDTTMHPRTAVGFSADGERMWLVTVDGRQARSRGMTERELAVHLKSLGADDALNLDGGGSSTLVAREPGDSAVGVRNSPSAGRQRPVPNGIGFATAPGSGRLRDFRVEAGAGDDHGDRVLTGLTRGLRAYGHDETGDPVAATPRWTVSPPGAGRIDPISGGAVFRAERPGPARVTATRGGVAGETGLTVLGPPVRLSTSTERLRLDHRHDRGRFRVIGYDDEGFHTRVRPADVQLRYDPRLLRVSPDRDGFVVTALAPSAATVITARVGDLVTRVGVAVGSRPERLSAMDEVRGWRTSVHPQQVRARLSEAAGRAGTPGLALDYSLSGTTATRAAYVDADPSLRLPEGTRKLGGWVNGDGHGGWLRFTVVDEAGVATTVDLARHVDWTGWRYVEAPLPAELSGELRLRRLYVVEPDPDRQYRGRLVFDDLTASVSPPVRVPQSPAVEADAVVEDGTCPSAANRVAVVSDAQFTAADPNGWLVRRARRSLRQAVAADPDMIVINGDFVDRGTAADFDLARRVVRQEVGDRVPWVYVPGNHETYGPGDLGEFTAEFGRGHGVVDSGGTRFVTLDSSRGSLRASGFDQITMLRRALDGAVGDPSITSVAVFRHHPDEDPTPADSSELSDPLEADLVTEWLTEFERASGKPAVSVAAHAGTFHATTVDGVPHLINGNAGKTPSTASDDGGFTGWSLLCLSPTDERRPIRWQPRPYVDKLRIDAPEHVTVGSRQRVTAELVQGERTIPVSYPVGADWWGGSNLHVGVPEDASPRDVAAFDPGTGLLTALHPGSAELGVTVNAVTRQVRVAVSRG</sequence>
<feature type="region of interest" description="Disordered" evidence="1">
    <location>
        <begin position="31"/>
        <end position="74"/>
    </location>
</feature>
<dbReference type="InterPro" id="IPR029052">
    <property type="entry name" value="Metallo-depent_PP-like"/>
</dbReference>
<evidence type="ECO:0000256" key="1">
    <source>
        <dbReference type="SAM" id="MobiDB-lite"/>
    </source>
</evidence>
<dbReference type="InterPro" id="IPR018711">
    <property type="entry name" value="NAGPA"/>
</dbReference>
<feature type="region of interest" description="Disordered" evidence="1">
    <location>
        <begin position="391"/>
        <end position="414"/>
    </location>
</feature>
<dbReference type="InterPro" id="IPR004843">
    <property type="entry name" value="Calcineurin-like_PHP"/>
</dbReference>
<dbReference type="AlphaFoldDB" id="A0A839E1N9"/>
<dbReference type="GO" id="GO:0016787">
    <property type="term" value="F:hydrolase activity"/>
    <property type="evidence" value="ECO:0007669"/>
    <property type="project" value="InterPro"/>
</dbReference>
<evidence type="ECO:0000259" key="2">
    <source>
        <dbReference type="Pfam" id="PF00149"/>
    </source>
</evidence>
<comment type="caution">
    <text evidence="4">The sequence shown here is derived from an EMBL/GenBank/DDBJ whole genome shotgun (WGS) entry which is preliminary data.</text>
</comment>